<feature type="region of interest" description="Disordered" evidence="10">
    <location>
        <begin position="105"/>
        <end position="142"/>
    </location>
</feature>
<dbReference type="PANTHER" id="PTHR10802">
    <property type="entry name" value="MITOCHONDRIAL IMPORT RECEPTOR SUBUNIT TOM40"/>
    <property type="match status" value="1"/>
</dbReference>
<comment type="subcellular location">
    <subcellularLocation>
        <location evidence="1">Mitochondrion outer membrane</location>
        <topology evidence="1">Multi-pass membrane protein</topology>
    </subcellularLocation>
</comment>
<comment type="similarity">
    <text evidence="2">Belongs to the Tom40 family.</text>
</comment>
<dbReference type="RefSeq" id="XP_031022917.1">
    <property type="nucleotide sequence ID" value="XM_031171119.1"/>
</dbReference>
<keyword evidence="3" id="KW-0813">Transport</keyword>
<accession>A0A507BQL3</accession>
<dbReference type="GO" id="GO:0008320">
    <property type="term" value="F:protein transmembrane transporter activity"/>
    <property type="evidence" value="ECO:0007669"/>
    <property type="project" value="InterPro"/>
</dbReference>
<sequence length="388" mass="42114">MNTLWERLSEFRQRMRLPCPGTYENLHRDIKGVMPTLHVIDGAKVDLTSMLSPAFQVTHSFAWASQQYPPTYHFGAGYIGKQAFMHGQVDSDGNLQARANYSWLQPSEAPAPPPVQAPKPGEPQQTQPPPPPAPPSKAPTSTTKLQMQFSSMQNMLQIEHEHVGSDWSLNVKAINPNPIDVPPSYLLATPPVGRKTHPSSITGIYAASYLQSITSSLAVGGEFLYQRPNPDVEEPALTLAIRYAPLPTSAVPPPPVLPAGFPSPYQPVNPNDPTEVLTATYQPSNGLLHTSYYKKINQRLEVAAELQLLITMGSARSEGVRQGIASVGFKMDTVFATVRGMVDTQGKVSTVIEERLAQGLSFQLSGEMDYSKGQGGAGRVGIGFTLEA</sequence>
<dbReference type="STRING" id="1806994.A0A507BQL3"/>
<evidence type="ECO:0000256" key="6">
    <source>
        <dbReference type="ARBA" id="ARBA00022787"/>
    </source>
</evidence>
<feature type="compositionally biased region" description="Pro residues" evidence="10">
    <location>
        <begin position="109"/>
        <end position="137"/>
    </location>
</feature>
<keyword evidence="7" id="KW-0653">Protein transport</keyword>
<evidence type="ECO:0000256" key="2">
    <source>
        <dbReference type="ARBA" id="ARBA00010510"/>
    </source>
</evidence>
<protein>
    <recommendedName>
        <fullName evidence="13">Mitochondrial distribution and morphology protein 10</fullName>
    </recommendedName>
</protein>
<evidence type="ECO:0000256" key="3">
    <source>
        <dbReference type="ARBA" id="ARBA00022448"/>
    </source>
</evidence>
<evidence type="ECO:0000256" key="9">
    <source>
        <dbReference type="ARBA" id="ARBA00023136"/>
    </source>
</evidence>
<dbReference type="Proteomes" id="UP000319731">
    <property type="component" value="Unassembled WGS sequence"/>
</dbReference>
<dbReference type="Pfam" id="PF01459">
    <property type="entry name" value="Porin_3"/>
    <property type="match status" value="2"/>
</dbReference>
<keyword evidence="5" id="KW-0812">Transmembrane</keyword>
<dbReference type="GO" id="GO:0005741">
    <property type="term" value="C:mitochondrial outer membrane"/>
    <property type="evidence" value="ECO:0007669"/>
    <property type="project" value="UniProtKB-SubCell"/>
</dbReference>
<gene>
    <name evidence="11" type="ORF">SmJEL517_g05192</name>
</gene>
<dbReference type="InterPro" id="IPR027246">
    <property type="entry name" value="Porin_Euk/Tom40"/>
</dbReference>
<keyword evidence="4" id="KW-1134">Transmembrane beta strand</keyword>
<keyword evidence="8" id="KW-0496">Mitochondrion</keyword>
<dbReference type="InterPro" id="IPR037930">
    <property type="entry name" value="Tom40"/>
</dbReference>
<proteinExistence type="inferred from homology"/>
<dbReference type="GeneID" id="42006416"/>
<evidence type="ECO:0000256" key="5">
    <source>
        <dbReference type="ARBA" id="ARBA00022692"/>
    </source>
</evidence>
<keyword evidence="6" id="KW-1000">Mitochondrion outer membrane</keyword>
<organism evidence="11 12">
    <name type="scientific">Synchytrium microbalum</name>
    <dbReference type="NCBI Taxonomy" id="1806994"/>
    <lineage>
        <taxon>Eukaryota</taxon>
        <taxon>Fungi</taxon>
        <taxon>Fungi incertae sedis</taxon>
        <taxon>Chytridiomycota</taxon>
        <taxon>Chytridiomycota incertae sedis</taxon>
        <taxon>Chytridiomycetes</taxon>
        <taxon>Synchytriales</taxon>
        <taxon>Synchytriaceae</taxon>
        <taxon>Synchytrium</taxon>
    </lineage>
</organism>
<keyword evidence="12" id="KW-1185">Reference proteome</keyword>
<evidence type="ECO:0000256" key="10">
    <source>
        <dbReference type="SAM" id="MobiDB-lite"/>
    </source>
</evidence>
<evidence type="ECO:0000256" key="8">
    <source>
        <dbReference type="ARBA" id="ARBA00023128"/>
    </source>
</evidence>
<evidence type="ECO:0008006" key="13">
    <source>
        <dbReference type="Google" id="ProtNLM"/>
    </source>
</evidence>
<name>A0A507BQL3_9FUNG</name>
<dbReference type="Gene3D" id="2.40.160.10">
    <property type="entry name" value="Porin"/>
    <property type="match status" value="1"/>
</dbReference>
<dbReference type="EMBL" id="QEAO01000044">
    <property type="protein sequence ID" value="TPX31497.1"/>
    <property type="molecule type" value="Genomic_DNA"/>
</dbReference>
<evidence type="ECO:0000313" key="11">
    <source>
        <dbReference type="EMBL" id="TPX31497.1"/>
    </source>
</evidence>
<comment type="caution">
    <text evidence="11">The sequence shown here is derived from an EMBL/GenBank/DDBJ whole genome shotgun (WGS) entry which is preliminary data.</text>
</comment>
<evidence type="ECO:0000256" key="7">
    <source>
        <dbReference type="ARBA" id="ARBA00022927"/>
    </source>
</evidence>
<evidence type="ECO:0000256" key="4">
    <source>
        <dbReference type="ARBA" id="ARBA00022452"/>
    </source>
</evidence>
<keyword evidence="9" id="KW-0472">Membrane</keyword>
<dbReference type="InterPro" id="IPR023614">
    <property type="entry name" value="Porin_dom_sf"/>
</dbReference>
<dbReference type="OrthoDB" id="19656at2759"/>
<evidence type="ECO:0000313" key="12">
    <source>
        <dbReference type="Proteomes" id="UP000319731"/>
    </source>
</evidence>
<dbReference type="GO" id="GO:0030150">
    <property type="term" value="P:protein import into mitochondrial matrix"/>
    <property type="evidence" value="ECO:0007669"/>
    <property type="project" value="InterPro"/>
</dbReference>
<dbReference type="CDD" id="cd07305">
    <property type="entry name" value="Porin3_Tom40"/>
    <property type="match status" value="1"/>
</dbReference>
<dbReference type="AlphaFoldDB" id="A0A507BQL3"/>
<reference evidence="11 12" key="1">
    <citation type="journal article" date="2019" name="Sci. Rep.">
        <title>Comparative genomics of chytrid fungi reveal insights into the obligate biotrophic and pathogenic lifestyle of Synchytrium endobioticum.</title>
        <authorList>
            <person name="van de Vossenberg B.T.L.H."/>
            <person name="Warris S."/>
            <person name="Nguyen H.D.T."/>
            <person name="van Gent-Pelzer M.P.E."/>
            <person name="Joly D.L."/>
            <person name="van de Geest H.C."/>
            <person name="Bonants P.J.M."/>
            <person name="Smith D.S."/>
            <person name="Levesque C.A."/>
            <person name="van der Lee T.A.J."/>
        </authorList>
    </citation>
    <scope>NUCLEOTIDE SEQUENCE [LARGE SCALE GENOMIC DNA]</scope>
    <source>
        <strain evidence="11 12">JEL517</strain>
    </source>
</reference>
<evidence type="ECO:0000256" key="1">
    <source>
        <dbReference type="ARBA" id="ARBA00004374"/>
    </source>
</evidence>